<dbReference type="GO" id="GO:0010975">
    <property type="term" value="P:regulation of neuron projection development"/>
    <property type="evidence" value="ECO:0007669"/>
    <property type="project" value="TreeGrafter"/>
</dbReference>
<organism evidence="13 14">
    <name type="scientific">Dimorphilus gyrociliatus</name>
    <dbReference type="NCBI Taxonomy" id="2664684"/>
    <lineage>
        <taxon>Eukaryota</taxon>
        <taxon>Metazoa</taxon>
        <taxon>Spiralia</taxon>
        <taxon>Lophotrochozoa</taxon>
        <taxon>Annelida</taxon>
        <taxon>Polychaeta</taxon>
        <taxon>Polychaeta incertae sedis</taxon>
        <taxon>Dinophilidae</taxon>
        <taxon>Dimorphilus</taxon>
    </lineage>
</organism>
<keyword evidence="3" id="KW-0677">Repeat</keyword>
<comment type="caution">
    <text evidence="13">The sequence shown here is derived from an EMBL/GenBank/DDBJ whole genome shotgun (WGS) entry which is preliminary data.</text>
</comment>
<feature type="domain" description="DM10" evidence="12">
    <location>
        <begin position="75"/>
        <end position="182"/>
    </location>
</feature>
<dbReference type="SUPFAM" id="SSF47473">
    <property type="entry name" value="EF-hand"/>
    <property type="match status" value="1"/>
</dbReference>
<keyword evidence="8" id="KW-0966">Cell projection</keyword>
<gene>
    <name evidence="13" type="ORF">DGYR_LOCUS554</name>
</gene>
<dbReference type="Proteomes" id="UP000549394">
    <property type="component" value="Unassembled WGS sequence"/>
</dbReference>
<protein>
    <recommendedName>
        <fullName evidence="10">EF-hand domain-containing family member C2</fullName>
    </recommendedName>
</protein>
<evidence type="ECO:0000256" key="1">
    <source>
        <dbReference type="ARBA" id="ARBA00004611"/>
    </source>
</evidence>
<dbReference type="InterPro" id="IPR040193">
    <property type="entry name" value="EFHC1/EFHC2/EFHB"/>
</dbReference>
<evidence type="ECO:0000256" key="8">
    <source>
        <dbReference type="ARBA" id="ARBA00023273"/>
    </source>
</evidence>
<keyword evidence="4" id="KW-0106">Calcium</keyword>
<sequence>MALPFLPGNQFDRNLGKTKYHLSHHFDVKNEVAMDVGDFKPGVGGEPLSWKKPPPKHSAIPRGSGSAVPAFVAFDKQVLSFDAYYQEAINERREERYRVRKCKILFYLEDDSLQVVEPRLRNAGIPQGTIIKRHRIPKPAPHDDEFYTVEDLNVGNEIVLYSRHFKMTDCDQFTANFLKKMGVDIGQPVMIPDDPYMNHRKALDESMQPLRPYEKKDTLKQFLDHDRHVLRFDCFWDDTGAMFGDHRDMVLHYFLADDTIEIREKIPPNAGRDSTSVFLRRGKLPKDVIPLLKPGEHTDRTVLNVFGPMGHGGRYILDSLKTGAVNIQYYSDQDLCIGAEVNVWGRKFKLLSCDDFTKEYYNTKYGINDFSPITLEKNQPIKTTRQYPPYNGFGTEEDSLQNCLHLDPGPPKKDFLKFMDKDRKGLDSNVLRFLAIMQTDDPINKERRFIISYFLADDTLLVFEPPQKNTGVSGGKFLERGRVKKPGQERYGVDFPEYYKASDMFIGACVNIHNFYFELIDADEYALAYMESNSREFPYASAGSLMSALHEAGVANGNSLPMFQNTMSYESFASAIQSALGPNNRPTPHQILSLARYYSIGNERPNNENLERLVAKAQAQLNRANFENFEALADQCVYTDRNRTGFISRDEIRTACRSLRVPIQTELLGALIAHLPENEQGLIDYCNFVTLINWRKCPVPESVAADSTEDFVGGKKKTDVSRINAEKMLADLFSSGNNAC</sequence>
<dbReference type="PROSITE" id="PS50222">
    <property type="entry name" value="EF_HAND_2"/>
    <property type="match status" value="1"/>
</dbReference>
<dbReference type="Gene3D" id="2.30.29.170">
    <property type="match status" value="3"/>
</dbReference>
<dbReference type="Pfam" id="PF06565">
    <property type="entry name" value="DM10_dom"/>
    <property type="match status" value="3"/>
</dbReference>
<reference evidence="13 14" key="1">
    <citation type="submission" date="2020-08" db="EMBL/GenBank/DDBJ databases">
        <authorList>
            <person name="Hejnol A."/>
        </authorList>
    </citation>
    <scope>NUCLEOTIDE SEQUENCE [LARGE SCALE GENOMIC DNA]</scope>
</reference>
<dbReference type="FunFam" id="2.30.29.170:FF:000003">
    <property type="entry name" value="EF-hand domain (C-terminal) containing 1"/>
    <property type="match status" value="1"/>
</dbReference>
<dbReference type="Gene3D" id="1.10.238.10">
    <property type="entry name" value="EF-hand"/>
    <property type="match status" value="1"/>
</dbReference>
<feature type="domain" description="EF-hand" evidence="11">
    <location>
        <begin position="640"/>
        <end position="662"/>
    </location>
</feature>
<dbReference type="InterPro" id="IPR006602">
    <property type="entry name" value="DM10_dom"/>
</dbReference>
<evidence type="ECO:0000256" key="10">
    <source>
        <dbReference type="ARBA" id="ARBA00039880"/>
    </source>
</evidence>
<dbReference type="InterPro" id="IPR011992">
    <property type="entry name" value="EF-hand-dom_pair"/>
</dbReference>
<dbReference type="InterPro" id="IPR018247">
    <property type="entry name" value="EF_Hand_1_Ca_BS"/>
</dbReference>
<dbReference type="SMART" id="SM00676">
    <property type="entry name" value="DM10"/>
    <property type="match status" value="3"/>
</dbReference>
<keyword evidence="2" id="KW-0963">Cytoplasm</keyword>
<comment type="function">
    <text evidence="9">Microtubule inner protein (MIP) part of the dynein-decorated doublet microtubules (DMTs) in cilia axoneme, which is required for motile cilia beating.</text>
</comment>
<evidence type="ECO:0000256" key="9">
    <source>
        <dbReference type="ARBA" id="ARBA00035003"/>
    </source>
</evidence>
<feature type="domain" description="DM10" evidence="12">
    <location>
        <begin position="226"/>
        <end position="365"/>
    </location>
</feature>
<evidence type="ECO:0000259" key="12">
    <source>
        <dbReference type="PROSITE" id="PS51336"/>
    </source>
</evidence>
<keyword evidence="5" id="KW-0282">Flagellum</keyword>
<dbReference type="GO" id="GO:0005874">
    <property type="term" value="C:microtubule"/>
    <property type="evidence" value="ECO:0007669"/>
    <property type="project" value="TreeGrafter"/>
</dbReference>
<comment type="subcellular location">
    <subcellularLocation>
        <location evidence="1">Cytoplasm</location>
        <location evidence="1">Cytoskeleton</location>
        <location evidence="1">Flagellum axoneme</location>
    </subcellularLocation>
</comment>
<dbReference type="PANTHER" id="PTHR12086">
    <property type="entry name" value="EF-HAND DOMAIN C-TERMINAL CONTAINING PROTEIN"/>
    <property type="match status" value="1"/>
</dbReference>
<accession>A0A7I8V6S0</accession>
<evidence type="ECO:0000256" key="6">
    <source>
        <dbReference type="ARBA" id="ARBA00023069"/>
    </source>
</evidence>
<dbReference type="EMBL" id="CAJFCJ010000001">
    <property type="protein sequence ID" value="CAD5111231.1"/>
    <property type="molecule type" value="Genomic_DNA"/>
</dbReference>
<name>A0A7I8V6S0_9ANNE</name>
<evidence type="ECO:0000313" key="14">
    <source>
        <dbReference type="Proteomes" id="UP000549394"/>
    </source>
</evidence>
<feature type="domain" description="DM10" evidence="12">
    <location>
        <begin position="427"/>
        <end position="534"/>
    </location>
</feature>
<dbReference type="PANTHER" id="PTHR12086:SF11">
    <property type="entry name" value="EF-HAND DOMAIN-CONTAINING FAMILY MEMBER C2"/>
    <property type="match status" value="1"/>
</dbReference>
<dbReference type="FunFam" id="2.30.29.170:FF:000002">
    <property type="entry name" value="EF-hand domain (C-terminal) containing 1"/>
    <property type="match status" value="1"/>
</dbReference>
<dbReference type="GO" id="GO:0005509">
    <property type="term" value="F:calcium ion binding"/>
    <property type="evidence" value="ECO:0007669"/>
    <property type="project" value="InterPro"/>
</dbReference>
<evidence type="ECO:0000256" key="3">
    <source>
        <dbReference type="ARBA" id="ARBA00022737"/>
    </source>
</evidence>
<evidence type="ECO:0000259" key="11">
    <source>
        <dbReference type="PROSITE" id="PS50222"/>
    </source>
</evidence>
<dbReference type="FunFam" id="2.30.29.170:FF:000001">
    <property type="entry name" value="EF-hand domain containing 1"/>
    <property type="match status" value="1"/>
</dbReference>
<proteinExistence type="predicted"/>
<keyword evidence="7" id="KW-0206">Cytoskeleton</keyword>
<keyword evidence="6" id="KW-0969">Cilium</keyword>
<dbReference type="PROSITE" id="PS00018">
    <property type="entry name" value="EF_HAND_1"/>
    <property type="match status" value="1"/>
</dbReference>
<dbReference type="AlphaFoldDB" id="A0A7I8V6S0"/>
<dbReference type="PROSITE" id="PS51336">
    <property type="entry name" value="DM10"/>
    <property type="match status" value="3"/>
</dbReference>
<evidence type="ECO:0000256" key="5">
    <source>
        <dbReference type="ARBA" id="ARBA00022846"/>
    </source>
</evidence>
<dbReference type="InterPro" id="IPR002048">
    <property type="entry name" value="EF_hand_dom"/>
</dbReference>
<evidence type="ECO:0000256" key="7">
    <source>
        <dbReference type="ARBA" id="ARBA00023212"/>
    </source>
</evidence>
<evidence type="ECO:0000256" key="2">
    <source>
        <dbReference type="ARBA" id="ARBA00022490"/>
    </source>
</evidence>
<keyword evidence="14" id="KW-1185">Reference proteome</keyword>
<evidence type="ECO:0000313" key="13">
    <source>
        <dbReference type="EMBL" id="CAD5111231.1"/>
    </source>
</evidence>
<evidence type="ECO:0000256" key="4">
    <source>
        <dbReference type="ARBA" id="ARBA00022837"/>
    </source>
</evidence>
<dbReference type="OrthoDB" id="10255210at2759"/>